<evidence type="ECO:0000259" key="4">
    <source>
        <dbReference type="Pfam" id="PF02872"/>
    </source>
</evidence>
<protein>
    <recommendedName>
        <fullName evidence="7">Multifunctional 2',3'-cyclic-nucleotide 2'-phosphodiesterase/5'-nucleotidase/3'-nucleotidase</fullName>
    </recommendedName>
</protein>
<dbReference type="Pfam" id="PF00149">
    <property type="entry name" value="Metallophos"/>
    <property type="match status" value="1"/>
</dbReference>
<dbReference type="PANTHER" id="PTHR11575:SF24">
    <property type="entry name" value="5'-NUCLEOTIDASE"/>
    <property type="match status" value="1"/>
</dbReference>
<dbReference type="GO" id="GO:0030288">
    <property type="term" value="C:outer membrane-bounded periplasmic space"/>
    <property type="evidence" value="ECO:0007669"/>
    <property type="project" value="TreeGrafter"/>
</dbReference>
<dbReference type="SUPFAM" id="SSF56300">
    <property type="entry name" value="Metallo-dependent phosphatases"/>
    <property type="match status" value="1"/>
</dbReference>
<comment type="caution">
    <text evidence="5">The sequence shown here is derived from an EMBL/GenBank/DDBJ whole genome shotgun (WGS) entry which is preliminary data.</text>
</comment>
<sequence>MNSRSYRPIEARTGIFALTAKLASAAGLAALFVLFFTSAAFCHDELGSDEILIKVLHTNDTHAHTDSHVVSSDNETAEVGGLARLTHFVKSTREKHKNVLLLSAGDVFQGTMFFNFFKGLVDYECMNIAGFDAMSLGNHEFDEGPQWLLEAVEKVKFDVINCNVIFGDSYKDASKKIKPYTIKEIGGLKIAVIGALTKELFTLVNVKNLVDIKVSDPVEALMPIVKKLRPAVDMILILSHMGLKEDLELAELVPDIDLIIGGHSHSLLVAPVVLRTSKGKQVVINQAFEKGEYVGEVDMAYSKTAKKWRLVEGKLNRMDKNVPQNDEVQKIVSKYGEKIAREVRIEIAETLTPLIGDKNSARSVETNLGNLIADAMQIHSKADMAFINGGGIRNGIPAGKITIESCVNVFPFSNTITKLTIKGSTLREAFMMVAQARMRGTCGCFLHVSKGVRVKYHEGKVVEFSLKGQPVNDNNLYTVAMSDFTAAGGDGFTMFSSVPERFSDGIKINDILVDHVKSLKTLKLEVEGRIVQ</sequence>
<keyword evidence="2" id="KW-0378">Hydrolase</keyword>
<dbReference type="GO" id="GO:0046872">
    <property type="term" value="F:metal ion binding"/>
    <property type="evidence" value="ECO:0007669"/>
    <property type="project" value="InterPro"/>
</dbReference>
<gene>
    <name evidence="5" type="ORF">A2008_06675</name>
</gene>
<dbReference type="GO" id="GO:0016788">
    <property type="term" value="F:hydrolase activity, acting on ester bonds"/>
    <property type="evidence" value="ECO:0007669"/>
    <property type="project" value="InterPro"/>
</dbReference>
<comment type="similarity">
    <text evidence="2">Belongs to the 5'-nucleotidase family.</text>
</comment>
<evidence type="ECO:0000313" key="5">
    <source>
        <dbReference type="EMBL" id="OGM03622.1"/>
    </source>
</evidence>
<feature type="domain" description="5'-Nucleotidase C-terminal" evidence="4">
    <location>
        <begin position="359"/>
        <end position="496"/>
    </location>
</feature>
<dbReference type="PRINTS" id="PR01607">
    <property type="entry name" value="APYRASEFAMLY"/>
</dbReference>
<dbReference type="GO" id="GO:0009166">
    <property type="term" value="P:nucleotide catabolic process"/>
    <property type="evidence" value="ECO:0007669"/>
    <property type="project" value="InterPro"/>
</dbReference>
<dbReference type="Gene3D" id="3.60.21.10">
    <property type="match status" value="1"/>
</dbReference>
<proteinExistence type="inferred from homology"/>
<dbReference type="Pfam" id="PF02872">
    <property type="entry name" value="5_nucleotid_C"/>
    <property type="match status" value="1"/>
</dbReference>
<evidence type="ECO:0000259" key="3">
    <source>
        <dbReference type="Pfam" id="PF00149"/>
    </source>
</evidence>
<accession>A0A1F7WLB1</accession>
<dbReference type="PANTHER" id="PTHR11575">
    <property type="entry name" value="5'-NUCLEOTIDASE-RELATED"/>
    <property type="match status" value="1"/>
</dbReference>
<dbReference type="Proteomes" id="UP000178735">
    <property type="component" value="Unassembled WGS sequence"/>
</dbReference>
<evidence type="ECO:0008006" key="7">
    <source>
        <dbReference type="Google" id="ProtNLM"/>
    </source>
</evidence>
<organism evidence="5 6">
    <name type="scientific">Candidatus Wallbacteria bacterium GWC2_49_35</name>
    <dbReference type="NCBI Taxonomy" id="1817813"/>
    <lineage>
        <taxon>Bacteria</taxon>
        <taxon>Candidatus Walliibacteriota</taxon>
    </lineage>
</organism>
<dbReference type="InterPro" id="IPR004843">
    <property type="entry name" value="Calcineurin-like_PHP"/>
</dbReference>
<evidence type="ECO:0000256" key="1">
    <source>
        <dbReference type="ARBA" id="ARBA00022729"/>
    </source>
</evidence>
<dbReference type="STRING" id="1817813.A2008_06675"/>
<dbReference type="SUPFAM" id="SSF55816">
    <property type="entry name" value="5'-nucleotidase (syn. UDP-sugar hydrolase), C-terminal domain"/>
    <property type="match status" value="1"/>
</dbReference>
<dbReference type="InterPro" id="IPR008334">
    <property type="entry name" value="5'-Nucleotdase_C"/>
</dbReference>
<evidence type="ECO:0000256" key="2">
    <source>
        <dbReference type="RuleBase" id="RU362119"/>
    </source>
</evidence>
<name>A0A1F7WLB1_9BACT</name>
<dbReference type="InterPro" id="IPR006179">
    <property type="entry name" value="5_nucleotidase/apyrase"/>
</dbReference>
<feature type="domain" description="Calcineurin-like phosphoesterase" evidence="3">
    <location>
        <begin position="53"/>
        <end position="266"/>
    </location>
</feature>
<dbReference type="AlphaFoldDB" id="A0A1F7WLB1"/>
<keyword evidence="2" id="KW-0547">Nucleotide-binding</keyword>
<keyword evidence="1" id="KW-0732">Signal</keyword>
<dbReference type="Gene3D" id="3.90.780.10">
    <property type="entry name" value="5'-Nucleotidase, C-terminal domain"/>
    <property type="match status" value="1"/>
</dbReference>
<dbReference type="GO" id="GO:0000166">
    <property type="term" value="F:nucleotide binding"/>
    <property type="evidence" value="ECO:0007669"/>
    <property type="project" value="UniProtKB-KW"/>
</dbReference>
<dbReference type="PROSITE" id="PS00786">
    <property type="entry name" value="5_NUCLEOTIDASE_2"/>
    <property type="match status" value="1"/>
</dbReference>
<dbReference type="InterPro" id="IPR029052">
    <property type="entry name" value="Metallo-depent_PP-like"/>
</dbReference>
<evidence type="ECO:0000313" key="6">
    <source>
        <dbReference type="Proteomes" id="UP000178735"/>
    </source>
</evidence>
<dbReference type="EMBL" id="MGFH01000160">
    <property type="protein sequence ID" value="OGM03622.1"/>
    <property type="molecule type" value="Genomic_DNA"/>
</dbReference>
<dbReference type="InterPro" id="IPR036907">
    <property type="entry name" value="5'-Nucleotdase_C_sf"/>
</dbReference>
<dbReference type="InterPro" id="IPR006146">
    <property type="entry name" value="5'-Nucleotdase_CS"/>
</dbReference>
<reference evidence="5 6" key="1">
    <citation type="journal article" date="2016" name="Nat. Commun.">
        <title>Thousands of microbial genomes shed light on interconnected biogeochemical processes in an aquifer system.</title>
        <authorList>
            <person name="Anantharaman K."/>
            <person name="Brown C.T."/>
            <person name="Hug L.A."/>
            <person name="Sharon I."/>
            <person name="Castelle C.J."/>
            <person name="Probst A.J."/>
            <person name="Thomas B.C."/>
            <person name="Singh A."/>
            <person name="Wilkins M.J."/>
            <person name="Karaoz U."/>
            <person name="Brodie E.L."/>
            <person name="Williams K.H."/>
            <person name="Hubbard S.S."/>
            <person name="Banfield J.F."/>
        </authorList>
    </citation>
    <scope>NUCLEOTIDE SEQUENCE [LARGE SCALE GENOMIC DNA]</scope>
</reference>